<protein>
    <submittedName>
        <fullName evidence="1">Uncharacterized protein</fullName>
    </submittedName>
</protein>
<keyword evidence="2" id="KW-1185">Reference proteome</keyword>
<proteinExistence type="predicted"/>
<gene>
    <name evidence="1" type="ORF">H2198_000412</name>
</gene>
<organism evidence="1 2">
    <name type="scientific">Neophaeococcomyces mojaviensis</name>
    <dbReference type="NCBI Taxonomy" id="3383035"/>
    <lineage>
        <taxon>Eukaryota</taxon>
        <taxon>Fungi</taxon>
        <taxon>Dikarya</taxon>
        <taxon>Ascomycota</taxon>
        <taxon>Pezizomycotina</taxon>
        <taxon>Eurotiomycetes</taxon>
        <taxon>Chaetothyriomycetidae</taxon>
        <taxon>Chaetothyriales</taxon>
        <taxon>Chaetothyriales incertae sedis</taxon>
        <taxon>Neophaeococcomyces</taxon>
    </lineage>
</organism>
<evidence type="ECO:0000313" key="1">
    <source>
        <dbReference type="EMBL" id="KAJ9664194.1"/>
    </source>
</evidence>
<name>A0ACC3AJZ4_9EURO</name>
<dbReference type="Proteomes" id="UP001172386">
    <property type="component" value="Unassembled WGS sequence"/>
</dbReference>
<comment type="caution">
    <text evidence="1">The sequence shown here is derived from an EMBL/GenBank/DDBJ whole genome shotgun (WGS) entry which is preliminary data.</text>
</comment>
<dbReference type="EMBL" id="JAPDRQ010000004">
    <property type="protein sequence ID" value="KAJ9664194.1"/>
    <property type="molecule type" value="Genomic_DNA"/>
</dbReference>
<reference evidence="1" key="1">
    <citation type="submission" date="2022-10" db="EMBL/GenBank/DDBJ databases">
        <title>Culturing micro-colonial fungi from biological soil crusts in the Mojave desert and describing Neophaeococcomyces mojavensis, and introducing the new genera and species Taxawa tesnikishii.</title>
        <authorList>
            <person name="Kurbessoian T."/>
            <person name="Stajich J.E."/>
        </authorList>
    </citation>
    <scope>NUCLEOTIDE SEQUENCE</scope>
    <source>
        <strain evidence="1">JES_112</strain>
    </source>
</reference>
<accession>A0ACC3AJZ4</accession>
<evidence type="ECO:0000313" key="2">
    <source>
        <dbReference type="Proteomes" id="UP001172386"/>
    </source>
</evidence>
<sequence length="283" mass="30402">MTDATKENLAIILVPGSFSPPHFYAKVSRQLVIDGFSNVRECQLLSAAPLLDQRHPPAKIEDDALYIREVIQAYLEKGKDVIVVMNSYAGLPGTEAIKGLPSRSTLTPSPADGASRNGGVVGMIYLSSFLPFPGDTLRSLMSDSLFEPLKSGTPGGYMILPNESGPGIFNDLYAAGKEAEAKYQFEQMITHSSDSFDGKVTNDIWSKENAFQGQVVYIIGECDVVVPPTLAEGMISKVAETVENKVKVVRVQDGGHVMHVSKPDEVVAVVEGVVADLQKASAT</sequence>